<organism evidence="5">
    <name type="scientific">Siphoviridae sp. ctSP74</name>
    <dbReference type="NCBI Taxonomy" id="2826343"/>
    <lineage>
        <taxon>Viruses</taxon>
        <taxon>Duplodnaviria</taxon>
        <taxon>Heunggongvirae</taxon>
        <taxon>Uroviricota</taxon>
        <taxon>Caudoviricetes</taxon>
    </lineage>
</organism>
<evidence type="ECO:0000256" key="1">
    <source>
        <dbReference type="ARBA" id="ARBA00023015"/>
    </source>
</evidence>
<dbReference type="Gene3D" id="1.10.260.40">
    <property type="entry name" value="lambda repressor-like DNA-binding domains"/>
    <property type="match status" value="1"/>
</dbReference>
<dbReference type="Pfam" id="PF13443">
    <property type="entry name" value="HTH_26"/>
    <property type="match status" value="1"/>
</dbReference>
<feature type="domain" description="HTH cro/C1-type" evidence="4">
    <location>
        <begin position="14"/>
        <end position="68"/>
    </location>
</feature>
<dbReference type="EMBL" id="BK015221">
    <property type="protein sequence ID" value="DAD96593.1"/>
    <property type="molecule type" value="Genomic_DNA"/>
</dbReference>
<evidence type="ECO:0000256" key="3">
    <source>
        <dbReference type="ARBA" id="ARBA00023163"/>
    </source>
</evidence>
<keyword evidence="3" id="KW-0804">Transcription</keyword>
<dbReference type="InterPro" id="IPR010982">
    <property type="entry name" value="Lambda_DNA-bd_dom_sf"/>
</dbReference>
<name>A0A8S5NPF8_9CAUD</name>
<dbReference type="GO" id="GO:0003677">
    <property type="term" value="F:DNA binding"/>
    <property type="evidence" value="ECO:0007669"/>
    <property type="project" value="UniProtKB-KW"/>
</dbReference>
<protein>
    <submittedName>
        <fullName evidence="5">Repressor protein CI</fullName>
    </submittedName>
</protein>
<dbReference type="PROSITE" id="PS50943">
    <property type="entry name" value="HTH_CROC1"/>
    <property type="match status" value="1"/>
</dbReference>
<keyword evidence="2" id="KW-0238">DNA-binding</keyword>
<evidence type="ECO:0000313" key="5">
    <source>
        <dbReference type="EMBL" id="DAD96593.1"/>
    </source>
</evidence>
<sequence>MPSLGNKEVMAKNIKYYMKKFNLNATSLAAELDFKYSTVLDWLKANTYPRIDKIEMMANYFGVEKSDLVEDKKSKIENQDISIMVDDLMNNLNSTQTLMYKGEPMDEVTKELVRASIEQAARIAMARHKESKLDN</sequence>
<proteinExistence type="predicted"/>
<keyword evidence="1" id="KW-0805">Transcription regulation</keyword>
<evidence type="ECO:0000259" key="4">
    <source>
        <dbReference type="PROSITE" id="PS50943"/>
    </source>
</evidence>
<dbReference type="PANTHER" id="PTHR40661:SF1">
    <property type="entry name" value="HTH CRO_C1-TYPE DOMAIN-CONTAINING PROTEIN"/>
    <property type="match status" value="1"/>
</dbReference>
<evidence type="ECO:0000256" key="2">
    <source>
        <dbReference type="ARBA" id="ARBA00023125"/>
    </source>
</evidence>
<accession>A0A8S5NPF8</accession>
<reference evidence="5" key="1">
    <citation type="journal article" date="2021" name="Proc. Natl. Acad. Sci. U.S.A.">
        <title>A Catalog of Tens of Thousands of Viruses from Human Metagenomes Reveals Hidden Associations with Chronic Diseases.</title>
        <authorList>
            <person name="Tisza M.J."/>
            <person name="Buck C.B."/>
        </authorList>
    </citation>
    <scope>NUCLEOTIDE SEQUENCE</scope>
    <source>
        <strain evidence="5">CtSP74</strain>
    </source>
</reference>
<dbReference type="SUPFAM" id="SSF47413">
    <property type="entry name" value="lambda repressor-like DNA-binding domains"/>
    <property type="match status" value="1"/>
</dbReference>
<dbReference type="SMART" id="SM00530">
    <property type="entry name" value="HTH_XRE"/>
    <property type="match status" value="1"/>
</dbReference>
<dbReference type="CDD" id="cd00093">
    <property type="entry name" value="HTH_XRE"/>
    <property type="match status" value="1"/>
</dbReference>
<dbReference type="PANTHER" id="PTHR40661">
    <property type="match status" value="1"/>
</dbReference>
<dbReference type="InterPro" id="IPR001387">
    <property type="entry name" value="Cro/C1-type_HTH"/>
</dbReference>